<evidence type="ECO:0000313" key="2">
    <source>
        <dbReference type="Proteomes" id="UP000654947"/>
    </source>
</evidence>
<sequence>MVSTWFPSDTDQLFSLARAHPRALDTLRGCPGDRLPLERLVVDHLRNEYTDYSRDRSAPRHREACEAVAARFPHLARECRLQIRRRHRAEQEAELLRRRWDPSQRPHREHHRALAQASRRALCQLSVGQAVTFRLFRHHYAGTITGVGRSRVSVAYRTRTGRDRDRVRQMHAALVAPLSDP</sequence>
<organism evidence="1 2">
    <name type="scientific">Nocardiopsis kunsanensis</name>
    <dbReference type="NCBI Taxonomy" id="141693"/>
    <lineage>
        <taxon>Bacteria</taxon>
        <taxon>Bacillati</taxon>
        <taxon>Actinomycetota</taxon>
        <taxon>Actinomycetes</taxon>
        <taxon>Streptosporangiales</taxon>
        <taxon>Nocardiopsidaceae</taxon>
        <taxon>Nocardiopsis</taxon>
    </lineage>
</organism>
<name>A0A919CF12_9ACTN</name>
<comment type="caution">
    <text evidence="1">The sequence shown here is derived from an EMBL/GenBank/DDBJ whole genome shotgun (WGS) entry which is preliminary data.</text>
</comment>
<accession>A0A919CF12</accession>
<evidence type="ECO:0000313" key="1">
    <source>
        <dbReference type="EMBL" id="GHD17229.1"/>
    </source>
</evidence>
<gene>
    <name evidence="1" type="ORF">GCM10007147_06160</name>
</gene>
<dbReference type="AlphaFoldDB" id="A0A919CF12"/>
<reference evidence="1 2" key="1">
    <citation type="journal article" date="2014" name="Int. J. Syst. Evol. Microbiol.">
        <title>Complete genome sequence of Corynebacterium casei LMG S-19264T (=DSM 44701T), isolated from a smear-ripened cheese.</title>
        <authorList>
            <consortium name="US DOE Joint Genome Institute (JGI-PGF)"/>
            <person name="Walter F."/>
            <person name="Albersmeier A."/>
            <person name="Kalinowski J."/>
            <person name="Ruckert C."/>
        </authorList>
    </citation>
    <scope>NUCLEOTIDE SEQUENCE [LARGE SCALE GENOMIC DNA]</scope>
    <source>
        <strain evidence="1 2">KCTC 19473</strain>
    </source>
</reference>
<dbReference type="Proteomes" id="UP000654947">
    <property type="component" value="Unassembled WGS sequence"/>
</dbReference>
<dbReference type="RefSeq" id="WP_017574699.1">
    <property type="nucleotide sequence ID" value="NZ_BMXL01000002.1"/>
</dbReference>
<keyword evidence="2" id="KW-1185">Reference proteome</keyword>
<proteinExistence type="predicted"/>
<dbReference type="EMBL" id="BMXL01000002">
    <property type="protein sequence ID" value="GHD17229.1"/>
    <property type="molecule type" value="Genomic_DNA"/>
</dbReference>
<protein>
    <submittedName>
        <fullName evidence="1">Uncharacterized protein</fullName>
    </submittedName>
</protein>